<evidence type="ECO:0000256" key="2">
    <source>
        <dbReference type="SAM" id="SignalP"/>
    </source>
</evidence>
<comment type="caution">
    <text evidence="3">The sequence shown here is derived from an EMBL/GenBank/DDBJ whole genome shotgun (WGS) entry which is preliminary data.</text>
</comment>
<evidence type="ECO:0000313" key="3">
    <source>
        <dbReference type="EMBL" id="KAL1489130.1"/>
    </source>
</evidence>
<gene>
    <name evidence="3" type="ORF">ABEB36_014073</name>
</gene>
<reference evidence="3 4" key="1">
    <citation type="submission" date="2024-05" db="EMBL/GenBank/DDBJ databases">
        <title>Genetic variation in Jamaican populations of the coffee berry borer (Hypothenemus hampei).</title>
        <authorList>
            <person name="Errbii M."/>
            <person name="Myrie A."/>
        </authorList>
    </citation>
    <scope>NUCLEOTIDE SEQUENCE [LARGE SCALE GENOMIC DNA]</scope>
    <source>
        <strain evidence="3">JA-Hopewell-2020-01-JO</strain>
        <tissue evidence="3">Whole body</tissue>
    </source>
</reference>
<feature type="region of interest" description="Disordered" evidence="1">
    <location>
        <begin position="134"/>
        <end position="156"/>
    </location>
</feature>
<evidence type="ECO:0000256" key="1">
    <source>
        <dbReference type="SAM" id="MobiDB-lite"/>
    </source>
</evidence>
<dbReference type="EMBL" id="JBDJPC010000012">
    <property type="protein sequence ID" value="KAL1489130.1"/>
    <property type="molecule type" value="Genomic_DNA"/>
</dbReference>
<evidence type="ECO:0000313" key="4">
    <source>
        <dbReference type="Proteomes" id="UP001566132"/>
    </source>
</evidence>
<organism evidence="3 4">
    <name type="scientific">Hypothenemus hampei</name>
    <name type="common">Coffee berry borer</name>
    <dbReference type="NCBI Taxonomy" id="57062"/>
    <lineage>
        <taxon>Eukaryota</taxon>
        <taxon>Metazoa</taxon>
        <taxon>Ecdysozoa</taxon>
        <taxon>Arthropoda</taxon>
        <taxon>Hexapoda</taxon>
        <taxon>Insecta</taxon>
        <taxon>Pterygota</taxon>
        <taxon>Neoptera</taxon>
        <taxon>Endopterygota</taxon>
        <taxon>Coleoptera</taxon>
        <taxon>Polyphaga</taxon>
        <taxon>Cucujiformia</taxon>
        <taxon>Curculionidae</taxon>
        <taxon>Scolytinae</taxon>
        <taxon>Hypothenemus</taxon>
    </lineage>
</organism>
<feature type="compositionally biased region" description="Acidic residues" evidence="1">
    <location>
        <begin position="136"/>
        <end position="156"/>
    </location>
</feature>
<name>A0ABD1E451_HYPHA</name>
<protein>
    <submittedName>
        <fullName evidence="3">Uncharacterized protein</fullName>
    </submittedName>
</protein>
<feature type="chain" id="PRO_5044822420" evidence="2">
    <location>
        <begin position="21"/>
        <end position="156"/>
    </location>
</feature>
<dbReference type="Proteomes" id="UP001566132">
    <property type="component" value="Unassembled WGS sequence"/>
</dbReference>
<accession>A0ABD1E451</accession>
<dbReference type="AlphaFoldDB" id="A0ABD1E451"/>
<feature type="signal peptide" evidence="2">
    <location>
        <begin position="1"/>
        <end position="20"/>
    </location>
</feature>
<sequence length="156" mass="18346">MNLWMYCLLLSTVSIGVLISQERFIEFPLFYLLGNIGVDSKRLQILTPNANSEPREVGRSNNMNFTETTLPVFKKKIKKNALDKLKEKLQKVRKLDMTWCNEYLIEDVEFNNSIVSNQRIVLRRKKIFSMQYGPETQEEHEGFEDQGIPEEDELRI</sequence>
<proteinExistence type="predicted"/>
<keyword evidence="4" id="KW-1185">Reference proteome</keyword>
<keyword evidence="2" id="KW-0732">Signal</keyword>